<evidence type="ECO:0000256" key="2">
    <source>
        <dbReference type="ARBA" id="ARBA00022694"/>
    </source>
</evidence>
<comment type="subcellular location">
    <subcellularLocation>
        <location evidence="6">Cytoplasm</location>
    </subcellularLocation>
</comment>
<keyword evidence="4 6" id="KW-0067">ATP-binding</keyword>
<dbReference type="HAMAP" id="MF_01161">
    <property type="entry name" value="tRNA_Ile_lys_synt"/>
    <property type="match status" value="1"/>
</dbReference>
<sequence length="457" mass="48917">MLTTRIDTDPLPLFQTFDFAQRRALVAAVSGGSDSLALLLLTKDWLARTAPDVRLVAVTVDHALRPGSAGEAWQVARICARHGISHRILRWTGPKPATGIPAAGRLARYRLLAEAARLEGTDVILTGHTADDQAETVLMRAGRLAEKQDARGLAGMATVTLFEGETWIARPLLGARRETLRDFLRNRHEDWLDDPTNVNETFERPRMRAALGRDDDRRIATALADAASAAHNRRRLGEEAAALIRTHATYPCPGLIRLAPDFAKAAPDAAVYALRILLGAAGGASHLPDLARAQTVFARIVEERFCATLSRTVIDARKQGIFLRREARHLPAPAAPVEDAVWDGRFRLHVTGGAQDLTLAPTGMAAAKTQEIDAVAAPASLARAARATLPRLWREGEYLGGLEAPVSLHGVSGAPVVGPWALFLPGFDLAPAAVTAGLIGAKSHPPPPLAGHIASKA</sequence>
<gene>
    <name evidence="6" type="primary">tilS</name>
    <name evidence="8" type="ORF">C7441_11628</name>
</gene>
<dbReference type="InterPro" id="IPR014729">
    <property type="entry name" value="Rossmann-like_a/b/a_fold"/>
</dbReference>
<dbReference type="STRING" id="1192868.GCA_000304395_02438"/>
<protein>
    <recommendedName>
        <fullName evidence="6">tRNA(Ile)-lysidine synthase</fullName>
        <ecNumber evidence="6">6.3.4.19</ecNumber>
    </recommendedName>
    <alternativeName>
        <fullName evidence="6">tRNA(Ile)-2-lysyl-cytidine synthase</fullName>
    </alternativeName>
    <alternativeName>
        <fullName evidence="6">tRNA(Ile)-lysidine synthetase</fullName>
    </alternativeName>
</protein>
<name>A0A316BX52_PSESE</name>
<proteinExistence type="inferred from homology"/>
<dbReference type="CDD" id="cd01992">
    <property type="entry name" value="TilS_N"/>
    <property type="match status" value="1"/>
</dbReference>
<dbReference type="Proteomes" id="UP000245396">
    <property type="component" value="Unassembled WGS sequence"/>
</dbReference>
<dbReference type="GO" id="GO:0032267">
    <property type="term" value="F:tRNA(Ile)-lysidine synthase activity"/>
    <property type="evidence" value="ECO:0007669"/>
    <property type="project" value="UniProtKB-EC"/>
</dbReference>
<dbReference type="InterPro" id="IPR012795">
    <property type="entry name" value="tRNA_Ile_lys_synt_N"/>
</dbReference>
<dbReference type="NCBIfam" id="TIGR02432">
    <property type="entry name" value="lysidine_TilS_N"/>
    <property type="match status" value="1"/>
</dbReference>
<evidence type="ECO:0000256" key="3">
    <source>
        <dbReference type="ARBA" id="ARBA00022741"/>
    </source>
</evidence>
<dbReference type="PANTHER" id="PTHR43033:SF1">
    <property type="entry name" value="TRNA(ILE)-LYSIDINE SYNTHASE-RELATED"/>
    <property type="match status" value="1"/>
</dbReference>
<evidence type="ECO:0000259" key="7">
    <source>
        <dbReference type="Pfam" id="PF01171"/>
    </source>
</evidence>
<feature type="domain" description="tRNA(Ile)-lysidine/2-thiocytidine synthase N-terminal" evidence="7">
    <location>
        <begin position="25"/>
        <end position="209"/>
    </location>
</feature>
<dbReference type="GO" id="GO:0005737">
    <property type="term" value="C:cytoplasm"/>
    <property type="evidence" value="ECO:0007669"/>
    <property type="project" value="UniProtKB-SubCell"/>
</dbReference>
<comment type="function">
    <text evidence="6">Ligates lysine onto the cytidine present at position 34 of the AUA codon-specific tRNA(Ile) that contains the anticodon CAU, in an ATP-dependent manner. Cytidine is converted to lysidine, thus changing the amino acid specificity of the tRNA from methionine to isoleucine.</text>
</comment>
<keyword evidence="9" id="KW-1185">Reference proteome</keyword>
<dbReference type="PANTHER" id="PTHR43033">
    <property type="entry name" value="TRNA(ILE)-LYSIDINE SYNTHASE-RELATED"/>
    <property type="match status" value="1"/>
</dbReference>
<dbReference type="EC" id="6.3.4.19" evidence="6"/>
<comment type="similarity">
    <text evidence="6">Belongs to the tRNA(Ile)-lysidine synthase family.</text>
</comment>
<keyword evidence="2 6" id="KW-0819">tRNA processing</keyword>
<organism evidence="8 9">
    <name type="scientific">Pseudaminobacter salicylatoxidans</name>
    <dbReference type="NCBI Taxonomy" id="93369"/>
    <lineage>
        <taxon>Bacteria</taxon>
        <taxon>Pseudomonadati</taxon>
        <taxon>Pseudomonadota</taxon>
        <taxon>Alphaproteobacteria</taxon>
        <taxon>Hyphomicrobiales</taxon>
        <taxon>Phyllobacteriaceae</taxon>
        <taxon>Pseudaminobacter</taxon>
    </lineage>
</organism>
<evidence type="ECO:0000313" key="8">
    <source>
        <dbReference type="EMBL" id="PWJ78362.1"/>
    </source>
</evidence>
<dbReference type="Pfam" id="PF01171">
    <property type="entry name" value="ATP_bind_3"/>
    <property type="match status" value="1"/>
</dbReference>
<evidence type="ECO:0000313" key="9">
    <source>
        <dbReference type="Proteomes" id="UP000245396"/>
    </source>
</evidence>
<keyword evidence="1 6" id="KW-0436">Ligase</keyword>
<reference evidence="8 9" key="1">
    <citation type="submission" date="2018-05" db="EMBL/GenBank/DDBJ databases">
        <title>Genomic Encyclopedia of Type Strains, Phase IV (KMG-IV): sequencing the most valuable type-strain genomes for metagenomic binning, comparative biology and taxonomic classification.</title>
        <authorList>
            <person name="Goeker M."/>
        </authorList>
    </citation>
    <scope>NUCLEOTIDE SEQUENCE [LARGE SCALE GENOMIC DNA]</scope>
    <source>
        <strain evidence="8 9">DSM 6986</strain>
    </source>
</reference>
<evidence type="ECO:0000256" key="6">
    <source>
        <dbReference type="HAMAP-Rule" id="MF_01161"/>
    </source>
</evidence>
<evidence type="ECO:0000256" key="1">
    <source>
        <dbReference type="ARBA" id="ARBA00022598"/>
    </source>
</evidence>
<feature type="binding site" evidence="6">
    <location>
        <begin position="30"/>
        <end position="35"/>
    </location>
    <ligand>
        <name>ATP</name>
        <dbReference type="ChEBI" id="CHEBI:30616"/>
    </ligand>
</feature>
<comment type="caution">
    <text evidence="8">The sequence shown here is derived from an EMBL/GenBank/DDBJ whole genome shotgun (WGS) entry which is preliminary data.</text>
</comment>
<comment type="domain">
    <text evidence="6">The N-terminal region contains the highly conserved SGGXDS motif, predicted to be a P-loop motif involved in ATP binding.</text>
</comment>
<dbReference type="Gene3D" id="3.40.50.620">
    <property type="entry name" value="HUPs"/>
    <property type="match status" value="1"/>
</dbReference>
<comment type="catalytic activity">
    <reaction evidence="5 6">
        <text>cytidine(34) in tRNA(Ile2) + L-lysine + ATP = lysidine(34) in tRNA(Ile2) + AMP + diphosphate + H(+)</text>
        <dbReference type="Rhea" id="RHEA:43744"/>
        <dbReference type="Rhea" id="RHEA-COMP:10625"/>
        <dbReference type="Rhea" id="RHEA-COMP:10670"/>
        <dbReference type="ChEBI" id="CHEBI:15378"/>
        <dbReference type="ChEBI" id="CHEBI:30616"/>
        <dbReference type="ChEBI" id="CHEBI:32551"/>
        <dbReference type="ChEBI" id="CHEBI:33019"/>
        <dbReference type="ChEBI" id="CHEBI:82748"/>
        <dbReference type="ChEBI" id="CHEBI:83665"/>
        <dbReference type="ChEBI" id="CHEBI:456215"/>
        <dbReference type="EC" id="6.3.4.19"/>
    </reaction>
</comment>
<dbReference type="EMBL" id="QGGG01000016">
    <property type="protein sequence ID" value="PWJ78362.1"/>
    <property type="molecule type" value="Genomic_DNA"/>
</dbReference>
<dbReference type="AlphaFoldDB" id="A0A316BX52"/>
<dbReference type="SUPFAM" id="SSF52402">
    <property type="entry name" value="Adenine nucleotide alpha hydrolases-like"/>
    <property type="match status" value="1"/>
</dbReference>
<evidence type="ECO:0000256" key="5">
    <source>
        <dbReference type="ARBA" id="ARBA00048539"/>
    </source>
</evidence>
<dbReference type="GO" id="GO:0005524">
    <property type="term" value="F:ATP binding"/>
    <property type="evidence" value="ECO:0007669"/>
    <property type="project" value="UniProtKB-UniRule"/>
</dbReference>
<keyword evidence="6" id="KW-0963">Cytoplasm</keyword>
<dbReference type="GO" id="GO:0006400">
    <property type="term" value="P:tRNA modification"/>
    <property type="evidence" value="ECO:0007669"/>
    <property type="project" value="UniProtKB-UniRule"/>
</dbReference>
<accession>A0A316BX52</accession>
<keyword evidence="3 6" id="KW-0547">Nucleotide-binding</keyword>
<dbReference type="InterPro" id="IPR012094">
    <property type="entry name" value="tRNA_Ile_lys_synt"/>
</dbReference>
<dbReference type="RefSeq" id="WP_244916206.1">
    <property type="nucleotide sequence ID" value="NZ_QGGG01000016.1"/>
</dbReference>
<dbReference type="InterPro" id="IPR011063">
    <property type="entry name" value="TilS/TtcA_N"/>
</dbReference>
<evidence type="ECO:0000256" key="4">
    <source>
        <dbReference type="ARBA" id="ARBA00022840"/>
    </source>
</evidence>